<dbReference type="InterPro" id="IPR051532">
    <property type="entry name" value="Ester_Hydrolysis_Enzymes"/>
</dbReference>
<evidence type="ECO:0000313" key="3">
    <source>
        <dbReference type="Proteomes" id="UP000317036"/>
    </source>
</evidence>
<dbReference type="GO" id="GO:0004622">
    <property type="term" value="F:phosphatidylcholine lysophospholipase activity"/>
    <property type="evidence" value="ECO:0007669"/>
    <property type="project" value="TreeGrafter"/>
</dbReference>
<dbReference type="InterPro" id="IPR036514">
    <property type="entry name" value="SGNH_hydro_sf"/>
</dbReference>
<dbReference type="CDD" id="cd00229">
    <property type="entry name" value="SGNH_hydrolase"/>
    <property type="match status" value="1"/>
</dbReference>
<keyword evidence="2" id="KW-0378">Hydrolase</keyword>
<feature type="domain" description="SGNH hydrolase-type esterase" evidence="1">
    <location>
        <begin position="36"/>
        <end position="214"/>
    </location>
</feature>
<dbReference type="PANTHER" id="PTHR30383">
    <property type="entry name" value="THIOESTERASE 1/PROTEASE 1/LYSOPHOSPHOLIPASE L1"/>
    <property type="match status" value="1"/>
</dbReference>
<dbReference type="Proteomes" id="UP000317036">
    <property type="component" value="Unassembled WGS sequence"/>
</dbReference>
<keyword evidence="3" id="KW-1185">Reference proteome</keyword>
<evidence type="ECO:0000313" key="2">
    <source>
        <dbReference type="EMBL" id="TVY08620.1"/>
    </source>
</evidence>
<dbReference type="SUPFAM" id="SSF52266">
    <property type="entry name" value="SGNH hydrolase"/>
    <property type="match status" value="1"/>
</dbReference>
<protein>
    <submittedName>
        <fullName evidence="2">SGNH/GDSL hydrolase family protein</fullName>
    </submittedName>
</protein>
<organism evidence="2 3">
    <name type="scientific">Paenibacillus cremeus</name>
    <dbReference type="NCBI Taxonomy" id="2163881"/>
    <lineage>
        <taxon>Bacteria</taxon>
        <taxon>Bacillati</taxon>
        <taxon>Bacillota</taxon>
        <taxon>Bacilli</taxon>
        <taxon>Bacillales</taxon>
        <taxon>Paenibacillaceae</taxon>
        <taxon>Paenibacillus</taxon>
    </lineage>
</organism>
<dbReference type="AlphaFoldDB" id="A0A559K915"/>
<dbReference type="InterPro" id="IPR013830">
    <property type="entry name" value="SGNH_hydro"/>
</dbReference>
<dbReference type="OrthoDB" id="9777593at2"/>
<evidence type="ECO:0000259" key="1">
    <source>
        <dbReference type="Pfam" id="PF13472"/>
    </source>
</evidence>
<dbReference type="EMBL" id="VNJI01000021">
    <property type="protein sequence ID" value="TVY08620.1"/>
    <property type="molecule type" value="Genomic_DNA"/>
</dbReference>
<dbReference type="Gene3D" id="3.40.50.1110">
    <property type="entry name" value="SGNH hydrolase"/>
    <property type="match status" value="1"/>
</dbReference>
<dbReference type="Pfam" id="PF13472">
    <property type="entry name" value="Lipase_GDSL_2"/>
    <property type="match status" value="1"/>
</dbReference>
<proteinExistence type="predicted"/>
<name>A0A559K915_9BACL</name>
<accession>A0A559K915</accession>
<sequence>MSPQRWAASLLRMNASKGASPLESRSRWEGKGWGTLGDSITAAGGYQPLVQAALGFSEVINYAVSGCPMTAGGDRDYGATTHVGRTIAEYLDCVTVFAGVNDFRLDKPIGDIGMTDIHTFYGAYRGMIEHILTRNPRCRLSLWTPLHRDKDGYDIFYTNAAGHRLSDYVEAIIGLGRMYALPVLDLYALSGLNKLTLPHFTSDGLHPNEAGHRRIADVAIPFLAGL</sequence>
<reference evidence="2 3" key="1">
    <citation type="submission" date="2019-07" db="EMBL/GenBank/DDBJ databases">
        <authorList>
            <person name="Kim J."/>
        </authorList>
    </citation>
    <scope>NUCLEOTIDE SEQUENCE [LARGE SCALE GENOMIC DNA]</scope>
    <source>
        <strain evidence="2 3">JC52</strain>
    </source>
</reference>
<gene>
    <name evidence="2" type="ORF">FPZ49_17470</name>
</gene>
<comment type="caution">
    <text evidence="2">The sequence shown here is derived from an EMBL/GenBank/DDBJ whole genome shotgun (WGS) entry which is preliminary data.</text>
</comment>
<dbReference type="PANTHER" id="PTHR30383:SF5">
    <property type="entry name" value="SGNH HYDROLASE-TYPE ESTERASE DOMAIN-CONTAINING PROTEIN"/>
    <property type="match status" value="1"/>
</dbReference>